<feature type="transmembrane region" description="Helical" evidence="6">
    <location>
        <begin position="267"/>
        <end position="285"/>
    </location>
</feature>
<feature type="transmembrane region" description="Helical" evidence="6">
    <location>
        <begin position="306"/>
        <end position="324"/>
    </location>
</feature>
<dbReference type="InterPro" id="IPR018393">
    <property type="entry name" value="NADHpl_OxRdtase_5_subgr"/>
</dbReference>
<accession>A0ABM6Z513</accession>
<keyword evidence="10" id="KW-1185">Reference proteome</keyword>
<feature type="domain" description="NADH-Ubiquinone oxidoreductase (complex I) chain 5 N-terminal" evidence="8">
    <location>
        <begin position="113"/>
        <end position="163"/>
    </location>
</feature>
<feature type="transmembrane region" description="Helical" evidence="6">
    <location>
        <begin position="433"/>
        <end position="453"/>
    </location>
</feature>
<evidence type="ECO:0000256" key="5">
    <source>
        <dbReference type="RuleBase" id="RU000320"/>
    </source>
</evidence>
<evidence type="ECO:0000256" key="4">
    <source>
        <dbReference type="ARBA" id="ARBA00023136"/>
    </source>
</evidence>
<feature type="transmembrane region" description="Helical" evidence="6">
    <location>
        <begin position="130"/>
        <end position="150"/>
    </location>
</feature>
<dbReference type="EMBL" id="CP032514">
    <property type="protein sequence ID" value="AYD90293.1"/>
    <property type="molecule type" value="Genomic_DNA"/>
</dbReference>
<keyword evidence="3 6" id="KW-1133">Transmembrane helix</keyword>
<dbReference type="PRINTS" id="PR01435">
    <property type="entry name" value="NPOXDRDTASE5"/>
</dbReference>
<reference evidence="9 10" key="1">
    <citation type="submission" date="2018-09" db="EMBL/GenBank/DDBJ databases">
        <authorList>
            <person name="Li J."/>
        </authorList>
    </citation>
    <scope>NUCLEOTIDE SEQUENCE [LARGE SCALE GENOMIC DNA]</scope>
    <source>
        <strain evidence="9 10">2129</strain>
    </source>
</reference>
<dbReference type="InterPro" id="IPR001750">
    <property type="entry name" value="ND/Mrp_TM"/>
</dbReference>
<evidence type="ECO:0000256" key="6">
    <source>
        <dbReference type="SAM" id="Phobius"/>
    </source>
</evidence>
<protein>
    <submittedName>
        <fullName evidence="9">NADH-quinone oxidoreductase subunit L</fullName>
        <ecNumber evidence="9">1.6.5.3</ecNumber>
    </submittedName>
</protein>
<feature type="transmembrane region" description="Helical" evidence="6">
    <location>
        <begin position="519"/>
        <end position="541"/>
    </location>
</feature>
<dbReference type="PANTHER" id="PTHR42829:SF2">
    <property type="entry name" value="NADH-UBIQUINONE OXIDOREDUCTASE CHAIN 5"/>
    <property type="match status" value="1"/>
</dbReference>
<dbReference type="GO" id="GO:0016491">
    <property type="term" value="F:oxidoreductase activity"/>
    <property type="evidence" value="ECO:0007669"/>
    <property type="project" value="UniProtKB-KW"/>
</dbReference>
<feature type="transmembrane region" description="Helical" evidence="6">
    <location>
        <begin position="42"/>
        <end position="65"/>
    </location>
</feature>
<feature type="transmembrane region" description="Helical" evidence="6">
    <location>
        <begin position="77"/>
        <end position="98"/>
    </location>
</feature>
<evidence type="ECO:0000256" key="1">
    <source>
        <dbReference type="ARBA" id="ARBA00004127"/>
    </source>
</evidence>
<feature type="domain" description="NADH:quinone oxidoreductase/Mrp antiporter transmembrane" evidence="7">
    <location>
        <begin position="182"/>
        <end position="478"/>
    </location>
</feature>
<feature type="transmembrane region" description="Helical" evidence="6">
    <location>
        <begin position="473"/>
        <end position="498"/>
    </location>
</feature>
<feature type="transmembrane region" description="Helical" evidence="6">
    <location>
        <begin position="237"/>
        <end position="255"/>
    </location>
</feature>
<dbReference type="Pfam" id="PF00361">
    <property type="entry name" value="Proton_antipo_M"/>
    <property type="match status" value="1"/>
</dbReference>
<feature type="transmembrane region" description="Helical" evidence="6">
    <location>
        <begin position="566"/>
        <end position="591"/>
    </location>
</feature>
<keyword evidence="2 5" id="KW-0812">Transmembrane</keyword>
<dbReference type="PRINTS" id="PR01434">
    <property type="entry name" value="NADHDHGNASE5"/>
</dbReference>
<dbReference type="EC" id="1.6.5.3" evidence="9"/>
<dbReference type="Gene3D" id="1.20.5.2700">
    <property type="match status" value="1"/>
</dbReference>
<feature type="transmembrane region" description="Helical" evidence="6">
    <location>
        <begin position="672"/>
        <end position="690"/>
    </location>
</feature>
<dbReference type="InterPro" id="IPR003945">
    <property type="entry name" value="NU5C-like"/>
</dbReference>
<dbReference type="Proteomes" id="UP000273001">
    <property type="component" value="Chromosome"/>
</dbReference>
<keyword evidence="4 6" id="KW-0472">Membrane</keyword>
<organism evidence="9 10">
    <name type="scientific">Actinomyces lilanjuaniae</name>
    <dbReference type="NCBI Taxonomy" id="2321394"/>
    <lineage>
        <taxon>Bacteria</taxon>
        <taxon>Bacillati</taxon>
        <taxon>Actinomycetota</taxon>
        <taxon>Actinomycetes</taxon>
        <taxon>Actinomycetales</taxon>
        <taxon>Actinomycetaceae</taxon>
        <taxon>Actinomyces</taxon>
    </lineage>
</organism>
<feature type="transmembrane region" description="Helical" evidence="6">
    <location>
        <begin position="162"/>
        <end position="179"/>
    </location>
</feature>
<evidence type="ECO:0000313" key="9">
    <source>
        <dbReference type="EMBL" id="AYD90293.1"/>
    </source>
</evidence>
<evidence type="ECO:0000313" key="10">
    <source>
        <dbReference type="Proteomes" id="UP000273001"/>
    </source>
</evidence>
<name>A0ABM6Z513_9ACTO</name>
<keyword evidence="9" id="KW-0560">Oxidoreductase</keyword>
<dbReference type="RefSeq" id="WP_120205078.1">
    <property type="nucleotide sequence ID" value="NZ_CP032514.1"/>
</dbReference>
<dbReference type="InterPro" id="IPR001516">
    <property type="entry name" value="Proton_antipo_N"/>
</dbReference>
<comment type="subcellular location">
    <subcellularLocation>
        <location evidence="1">Endomembrane system</location>
        <topology evidence="1">Multi-pass membrane protein</topology>
    </subcellularLocation>
    <subcellularLocation>
        <location evidence="5">Membrane</location>
        <topology evidence="5">Multi-pass membrane protein</topology>
    </subcellularLocation>
</comment>
<evidence type="ECO:0000259" key="7">
    <source>
        <dbReference type="Pfam" id="PF00361"/>
    </source>
</evidence>
<evidence type="ECO:0000256" key="3">
    <source>
        <dbReference type="ARBA" id="ARBA00022989"/>
    </source>
</evidence>
<proteinExistence type="predicted"/>
<evidence type="ECO:0000259" key="8">
    <source>
        <dbReference type="Pfam" id="PF00662"/>
    </source>
</evidence>
<dbReference type="NCBIfam" id="NF005141">
    <property type="entry name" value="PRK06590.1"/>
    <property type="match status" value="1"/>
</dbReference>
<dbReference type="Pfam" id="PF00662">
    <property type="entry name" value="Proton_antipo_N"/>
    <property type="match status" value="1"/>
</dbReference>
<evidence type="ECO:0000256" key="2">
    <source>
        <dbReference type="ARBA" id="ARBA00022692"/>
    </source>
</evidence>
<gene>
    <name evidence="9" type="ORF">D5R93_10270</name>
</gene>
<feature type="transmembrane region" description="Helical" evidence="6">
    <location>
        <begin position="336"/>
        <end position="357"/>
    </location>
</feature>
<sequence>MTVATGIASAASAAACVPVPPRVLTPVSPVLAADTVAVAQPATGLAGLAWLLVAVPAASAAVLLLAGRRSDSWGHWLGLLASLVSACLGLGLLAQVLALPSQERVLSVSLWHWFSSADLSVDVGLRVDPLSLTFVVLVTFVGFLIHLYSVAYMGHDRDRRRFFAYLNLFVAAMLTLVLGDSYVVVFVGWEGVGLASYLLIGFWNTAEADAPRAQREKAVDNAVAAKKAFVMNRVGDLGLLLAMMALVSQVGSVAFDTVLPAAARGEVSSGWLTAIGLFLLLAACGKSAQFPLQAWLGDAMAGPTPVSALIHAATMVTAGVYLMVRSGPILEGAPQVQVAVAAVGALTLVLGAVIGCAKDDMKKVLAASTMSQIGYMMLGAGLGPAGYAVAVFHLLTHGFFKAQLFLGAGSVMHAMGDQVDMRRFGALYRVMRVTWVTMGIGWLAILGVPPFSGFWSKDRIIEAAFTGEGAQPWVLGTVALLGAGLTAFYMSRLFFMIFHGKARWTTSSDLEGEVHPHESGWLMTLPLIVLSVFSLGLGGLLSQGEAFTTWLEPVTGHVDHSAHEPVLPVTLIMGGTLALVLLGALVAWVMYARREVPTVVQPGSVLVEAARHDMYQDALNEAVAMRPGQGLVAATRAAERYVVDGAVEGAAVTASAAGSLLRRTESGYVRSYAGYMLGGTVLALAAVLASRL</sequence>
<dbReference type="NCBIfam" id="TIGR01974">
    <property type="entry name" value="NDH_I_L"/>
    <property type="match status" value="1"/>
</dbReference>
<dbReference type="PANTHER" id="PTHR42829">
    <property type="entry name" value="NADH-UBIQUINONE OXIDOREDUCTASE CHAIN 5"/>
    <property type="match status" value="1"/>
</dbReference>